<dbReference type="Proteomes" id="UP000182840">
    <property type="component" value="Chromosome"/>
</dbReference>
<dbReference type="AlphaFoldDB" id="A0A1L3SMK6"/>
<keyword evidence="3" id="KW-1185">Reference proteome</keyword>
<evidence type="ECO:0000256" key="1">
    <source>
        <dbReference type="SAM" id="MobiDB-lite"/>
    </source>
</evidence>
<sequence length="149" mass="15428">MIRLDLSREPRWLDLGYGVRLRVGPLTTALMAAARSDPTVTSLPEGASNETIAVVMAKALARLVVEDWEGVGDADGNPVPVTPEGIDALLDILPLFEAFQLRYVSKGLLLEAEKNGSAPLPNGISAGASSIADPAMSAQGAPAASAHPS</sequence>
<dbReference type="KEGG" id="meso:BSQ44_03970"/>
<accession>A0A1L3SMK6</accession>
<evidence type="ECO:0000313" key="2">
    <source>
        <dbReference type="EMBL" id="APH70639.1"/>
    </source>
</evidence>
<name>A0A1L3SMK6_9HYPH</name>
<proteinExistence type="predicted"/>
<organism evidence="2 3">
    <name type="scientific">Aquibium oceanicum</name>
    <dbReference type="NCBI Taxonomy" id="1670800"/>
    <lineage>
        <taxon>Bacteria</taxon>
        <taxon>Pseudomonadati</taxon>
        <taxon>Pseudomonadota</taxon>
        <taxon>Alphaproteobacteria</taxon>
        <taxon>Hyphomicrobiales</taxon>
        <taxon>Phyllobacteriaceae</taxon>
        <taxon>Aquibium</taxon>
    </lineage>
</organism>
<dbReference type="OrthoDB" id="7585945at2"/>
<feature type="compositionally biased region" description="Low complexity" evidence="1">
    <location>
        <begin position="132"/>
        <end position="149"/>
    </location>
</feature>
<protein>
    <submittedName>
        <fullName evidence="2">Uncharacterized protein</fullName>
    </submittedName>
</protein>
<dbReference type="EMBL" id="CP018171">
    <property type="protein sequence ID" value="APH70639.1"/>
    <property type="molecule type" value="Genomic_DNA"/>
</dbReference>
<dbReference type="RefSeq" id="WP_072602049.1">
    <property type="nucleotide sequence ID" value="NZ_CP018171.1"/>
</dbReference>
<gene>
    <name evidence="2" type="ORF">BSQ44_03970</name>
</gene>
<reference evidence="3" key="1">
    <citation type="submission" date="2016-11" db="EMBL/GenBank/DDBJ databases">
        <title>Mesorhizobium oceanicum sp. nov., isolated from deep seawater in South China Sea.</title>
        <authorList>
            <person name="Fu G.-Y."/>
        </authorList>
    </citation>
    <scope>NUCLEOTIDE SEQUENCE [LARGE SCALE GENOMIC DNA]</scope>
    <source>
        <strain evidence="3">B7</strain>
    </source>
</reference>
<evidence type="ECO:0000313" key="3">
    <source>
        <dbReference type="Proteomes" id="UP000182840"/>
    </source>
</evidence>
<feature type="region of interest" description="Disordered" evidence="1">
    <location>
        <begin position="121"/>
        <end position="149"/>
    </location>
</feature>
<dbReference type="STRING" id="1670800.BSQ44_03970"/>